<keyword evidence="2" id="KW-1185">Reference proteome</keyword>
<reference evidence="1" key="1">
    <citation type="submission" date="2021-01" db="EMBL/GenBank/DDBJ databases">
        <title>Whole genome shotgun sequence of Rhizocola hellebori NBRC 109834.</title>
        <authorList>
            <person name="Komaki H."/>
            <person name="Tamura T."/>
        </authorList>
    </citation>
    <scope>NUCLEOTIDE SEQUENCE</scope>
    <source>
        <strain evidence="1">NBRC 109834</strain>
    </source>
</reference>
<sequence length="107" mass="12198">MPNTGVSRHWGIRSLVTGCVYTWGTTRQHAELMWAVTGIPERFEVVQRSGLSWVAAAAAVSSSPPAPKIRSTHQLRRRAARRRLQRAQYGLPQLRRRFVPRQPLAER</sequence>
<protein>
    <submittedName>
        <fullName evidence="1">Uncharacterized protein</fullName>
    </submittedName>
</protein>
<name>A0A8J3Q8K4_9ACTN</name>
<gene>
    <name evidence="1" type="ORF">Rhe02_39330</name>
</gene>
<proteinExistence type="predicted"/>
<organism evidence="1 2">
    <name type="scientific">Rhizocola hellebori</name>
    <dbReference type="NCBI Taxonomy" id="1392758"/>
    <lineage>
        <taxon>Bacteria</taxon>
        <taxon>Bacillati</taxon>
        <taxon>Actinomycetota</taxon>
        <taxon>Actinomycetes</taxon>
        <taxon>Micromonosporales</taxon>
        <taxon>Micromonosporaceae</taxon>
        <taxon>Rhizocola</taxon>
    </lineage>
</organism>
<comment type="caution">
    <text evidence="1">The sequence shown here is derived from an EMBL/GenBank/DDBJ whole genome shotgun (WGS) entry which is preliminary data.</text>
</comment>
<evidence type="ECO:0000313" key="2">
    <source>
        <dbReference type="Proteomes" id="UP000612899"/>
    </source>
</evidence>
<dbReference type="AlphaFoldDB" id="A0A8J3Q8K4"/>
<dbReference type="Proteomes" id="UP000612899">
    <property type="component" value="Unassembled WGS sequence"/>
</dbReference>
<evidence type="ECO:0000313" key="1">
    <source>
        <dbReference type="EMBL" id="GIH05866.1"/>
    </source>
</evidence>
<accession>A0A8J3Q8K4</accession>
<dbReference type="EMBL" id="BONY01000022">
    <property type="protein sequence ID" value="GIH05866.1"/>
    <property type="molecule type" value="Genomic_DNA"/>
</dbReference>